<dbReference type="Proteomes" id="UP000672097">
    <property type="component" value="Unassembled WGS sequence"/>
</dbReference>
<feature type="compositionally biased region" description="Pro residues" evidence="1">
    <location>
        <begin position="52"/>
        <end position="61"/>
    </location>
</feature>
<comment type="caution">
    <text evidence="3">The sequence shown here is derived from an EMBL/GenBank/DDBJ whole genome shotgun (WGS) entry which is preliminary data.</text>
</comment>
<feature type="region of interest" description="Disordered" evidence="1">
    <location>
        <begin position="35"/>
        <end position="63"/>
    </location>
</feature>
<keyword evidence="4" id="KW-1185">Reference proteome</keyword>
<evidence type="ECO:0000313" key="4">
    <source>
        <dbReference type="Proteomes" id="UP000672097"/>
    </source>
</evidence>
<accession>A0ABS5E221</accession>
<name>A0ABS5E221_9BURK</name>
<feature type="signal peptide" evidence="2">
    <location>
        <begin position="1"/>
        <end position="24"/>
    </location>
</feature>
<evidence type="ECO:0008006" key="5">
    <source>
        <dbReference type="Google" id="ProtNLM"/>
    </source>
</evidence>
<evidence type="ECO:0000313" key="3">
    <source>
        <dbReference type="EMBL" id="MBQ0937364.1"/>
    </source>
</evidence>
<feature type="chain" id="PRO_5045248308" description="DUF1579 domain-containing protein" evidence="2">
    <location>
        <begin position="25"/>
        <end position="208"/>
    </location>
</feature>
<dbReference type="EMBL" id="JAGQDG010000008">
    <property type="protein sequence ID" value="MBQ0937364.1"/>
    <property type="molecule type" value="Genomic_DNA"/>
</dbReference>
<protein>
    <recommendedName>
        <fullName evidence="5">DUF1579 domain-containing protein</fullName>
    </recommendedName>
</protein>
<gene>
    <name evidence="3" type="ORF">KAK11_18715</name>
</gene>
<proteinExistence type="predicted"/>
<evidence type="ECO:0000256" key="1">
    <source>
        <dbReference type="SAM" id="MobiDB-lite"/>
    </source>
</evidence>
<dbReference type="RefSeq" id="WP_210810891.1">
    <property type="nucleotide sequence ID" value="NZ_JAGQDG010000008.1"/>
</dbReference>
<evidence type="ECO:0000256" key="2">
    <source>
        <dbReference type="SAM" id="SignalP"/>
    </source>
</evidence>
<reference evidence="3 4" key="1">
    <citation type="submission" date="2021-04" db="EMBL/GenBank/DDBJ databases">
        <title>The genome sequence of type strain Ideonella paludis KCTC 32238.</title>
        <authorList>
            <person name="Liu Y."/>
        </authorList>
    </citation>
    <scope>NUCLEOTIDE SEQUENCE [LARGE SCALE GENOMIC DNA]</scope>
    <source>
        <strain evidence="3 4">KCTC 32238</strain>
    </source>
</reference>
<keyword evidence="2" id="KW-0732">Signal</keyword>
<organism evidence="3 4">
    <name type="scientific">Ideonella paludis</name>
    <dbReference type="NCBI Taxonomy" id="1233411"/>
    <lineage>
        <taxon>Bacteria</taxon>
        <taxon>Pseudomonadati</taxon>
        <taxon>Pseudomonadota</taxon>
        <taxon>Betaproteobacteria</taxon>
        <taxon>Burkholderiales</taxon>
        <taxon>Sphaerotilaceae</taxon>
        <taxon>Ideonella</taxon>
    </lineage>
</organism>
<sequence>MTLTRRDCLIAGSATLAAAPLAGAASVLKEHHRTMPDDDMINAEPKRFSPVPARPATPTPGQPGDFAFLDGRWRIRNLKRRSTGWDRFDGEARCVSILGGIGSVEELLIPARDFSGMGLRMLDVEKRQWSDHWVNAKSGVLTTPGQLGSFENGVGLFTSTYEDSGKLIHSMGIWDQIGPDQCRWRQVYSADGGQTWEHDWVMHWRRVG</sequence>